<dbReference type="AlphaFoldDB" id="A0A1G5R3F3"/>
<organism evidence="1 2">
    <name type="scientific">Photorhabdus luminescens</name>
    <name type="common">Xenorhabdus luminescens</name>
    <dbReference type="NCBI Taxonomy" id="29488"/>
    <lineage>
        <taxon>Bacteria</taxon>
        <taxon>Pseudomonadati</taxon>
        <taxon>Pseudomonadota</taxon>
        <taxon>Gammaproteobacteria</taxon>
        <taxon>Enterobacterales</taxon>
        <taxon>Morganellaceae</taxon>
        <taxon>Photorhabdus</taxon>
    </lineage>
</organism>
<evidence type="ECO:0008006" key="3">
    <source>
        <dbReference type="Google" id="ProtNLM"/>
    </source>
</evidence>
<gene>
    <name evidence="1" type="ORF">SAMN02982990_02944</name>
</gene>
<sequence>MKLEIISGSHRSHSNSGKIGDLLNSLEITKKTFKHTEHFHLGNVDIPLSNIMCFVPISSVTDVSSLILSQIIPSHKQQDSQIQQAFLNTLNKAGITGFILTANGYNH</sequence>
<accession>A0A1G5R3F3</accession>
<dbReference type="Proteomes" id="UP000183223">
    <property type="component" value="Unassembled WGS sequence"/>
</dbReference>
<evidence type="ECO:0000313" key="2">
    <source>
        <dbReference type="Proteomes" id="UP000183223"/>
    </source>
</evidence>
<name>A0A1G5R3F3_PHOLU</name>
<dbReference type="EMBL" id="FMWJ01000014">
    <property type="protein sequence ID" value="SCZ68476.1"/>
    <property type="molecule type" value="Genomic_DNA"/>
</dbReference>
<reference evidence="2" key="1">
    <citation type="submission" date="2016-10" db="EMBL/GenBank/DDBJ databases">
        <authorList>
            <person name="Varghese N."/>
            <person name="Submissions S."/>
        </authorList>
    </citation>
    <scope>NUCLEOTIDE SEQUENCE [LARGE SCALE GENOMIC DNA]</scope>
    <source>
        <strain evidence="2">ATCC 29999</strain>
    </source>
</reference>
<keyword evidence="2" id="KW-1185">Reference proteome</keyword>
<dbReference type="GeneID" id="71691182"/>
<protein>
    <recommendedName>
        <fullName evidence="3">NADPH-dependent FMN reductase-like domain-containing protein</fullName>
    </recommendedName>
</protein>
<proteinExistence type="predicted"/>
<evidence type="ECO:0000313" key="1">
    <source>
        <dbReference type="EMBL" id="SCZ68476.1"/>
    </source>
</evidence>
<dbReference type="RefSeq" id="WP_049583521.1">
    <property type="nucleotide sequence ID" value="NZ_CAWQXX010000058.1"/>
</dbReference>